<feature type="transmembrane region" description="Helical" evidence="1">
    <location>
        <begin position="12"/>
        <end position="31"/>
    </location>
</feature>
<keyword evidence="3" id="KW-1185">Reference proteome</keyword>
<gene>
    <name evidence="2" type="ORF">E5A74_08005</name>
</gene>
<keyword evidence="1" id="KW-0472">Membrane</keyword>
<feature type="transmembrane region" description="Helical" evidence="1">
    <location>
        <begin position="51"/>
        <end position="69"/>
    </location>
</feature>
<protein>
    <recommendedName>
        <fullName evidence="4">DoxX family protein</fullName>
    </recommendedName>
</protein>
<feature type="transmembrane region" description="Helical" evidence="1">
    <location>
        <begin position="101"/>
        <end position="122"/>
    </location>
</feature>
<evidence type="ECO:0000256" key="1">
    <source>
        <dbReference type="SAM" id="Phobius"/>
    </source>
</evidence>
<evidence type="ECO:0000313" key="3">
    <source>
        <dbReference type="Proteomes" id="UP000309848"/>
    </source>
</evidence>
<evidence type="ECO:0000313" key="2">
    <source>
        <dbReference type="EMBL" id="TGX44692.1"/>
    </source>
</evidence>
<accession>A0A4V3QX16</accession>
<dbReference type="Proteomes" id="UP000309848">
    <property type="component" value="Unassembled WGS sequence"/>
</dbReference>
<reference evidence="2 3" key="1">
    <citation type="submission" date="2019-04" db="EMBL/GenBank/DDBJ databases">
        <title>Sphingomonas psychrotolerans sp. nov., isolated from soil in the Tianshan Mountains, Xinjiang, China.</title>
        <authorList>
            <person name="Luo Y."/>
            <person name="Sheng H."/>
        </authorList>
    </citation>
    <scope>NUCLEOTIDE SEQUENCE [LARGE SCALE GENOMIC DNA]</scope>
    <source>
        <strain evidence="2 3">KIS18-15</strain>
    </source>
</reference>
<keyword evidence="1" id="KW-0812">Transmembrane</keyword>
<comment type="caution">
    <text evidence="2">The sequence shown here is derived from an EMBL/GenBank/DDBJ whole genome shotgun (WGS) entry which is preliminary data.</text>
</comment>
<dbReference type="RefSeq" id="WP_135983705.1">
    <property type="nucleotide sequence ID" value="NZ_JAASQM010000002.1"/>
</dbReference>
<feature type="transmembrane region" description="Helical" evidence="1">
    <location>
        <begin position="76"/>
        <end position="95"/>
    </location>
</feature>
<evidence type="ECO:0008006" key="4">
    <source>
        <dbReference type="Google" id="ProtNLM"/>
    </source>
</evidence>
<dbReference type="OrthoDB" id="7584252at2"/>
<organism evidence="2 3">
    <name type="scientific">Sphingomonas naasensis</name>
    <dbReference type="NCBI Taxonomy" id="1344951"/>
    <lineage>
        <taxon>Bacteria</taxon>
        <taxon>Pseudomonadati</taxon>
        <taxon>Pseudomonadota</taxon>
        <taxon>Alphaproteobacteria</taxon>
        <taxon>Sphingomonadales</taxon>
        <taxon>Sphingomonadaceae</taxon>
        <taxon>Sphingomonas</taxon>
    </lineage>
</organism>
<proteinExistence type="predicted"/>
<name>A0A4V3QX16_9SPHN</name>
<dbReference type="EMBL" id="SRXU01000002">
    <property type="protein sequence ID" value="TGX44692.1"/>
    <property type="molecule type" value="Genomic_DNA"/>
</dbReference>
<keyword evidence="1" id="KW-1133">Transmembrane helix</keyword>
<dbReference type="AlphaFoldDB" id="A0A4V3QX16"/>
<sequence>MAPVSSAQDWRARAALAVYIVCFGIGAVNHARDFVVGGLRPYRWGPPLLEAFWTSLIVLDSLVIVLLLARRIRLGLSLALAVMIADVAINSYAWLRLGLVGFNLPLQAAFMGFALGTTPFLWPDRAPRPQN</sequence>